<dbReference type="PANTHER" id="PTHR42804:SF1">
    <property type="entry name" value="ALDEHYDE DEHYDROGENASE-RELATED"/>
    <property type="match status" value="1"/>
</dbReference>
<evidence type="ECO:0000256" key="4">
    <source>
        <dbReference type="ARBA" id="ARBA00049194"/>
    </source>
</evidence>
<keyword evidence="7" id="KW-1185">Reference proteome</keyword>
<dbReference type="Gene3D" id="3.40.309.10">
    <property type="entry name" value="Aldehyde Dehydrogenase, Chain A, domain 2"/>
    <property type="match status" value="1"/>
</dbReference>
<evidence type="ECO:0000313" key="7">
    <source>
        <dbReference type="Proteomes" id="UP000606172"/>
    </source>
</evidence>
<dbReference type="AlphaFoldDB" id="A0A919RG35"/>
<evidence type="ECO:0000256" key="2">
    <source>
        <dbReference type="ARBA" id="ARBA00023002"/>
    </source>
</evidence>
<dbReference type="InterPro" id="IPR015590">
    <property type="entry name" value="Aldehyde_DH_dom"/>
</dbReference>
<reference evidence="6" key="1">
    <citation type="submission" date="2021-01" db="EMBL/GenBank/DDBJ databases">
        <title>Whole genome shotgun sequence of Sinosporangium siamense NBRC 109515.</title>
        <authorList>
            <person name="Komaki H."/>
            <person name="Tamura T."/>
        </authorList>
    </citation>
    <scope>NUCLEOTIDE SEQUENCE</scope>
    <source>
        <strain evidence="6">NBRC 109515</strain>
    </source>
</reference>
<dbReference type="InterPro" id="IPR016163">
    <property type="entry name" value="Ald_DH_C"/>
</dbReference>
<comment type="catalytic activity">
    <reaction evidence="4">
        <text>an aldehyde + NAD(+) + H2O = a carboxylate + NADH + 2 H(+)</text>
        <dbReference type="Rhea" id="RHEA:16185"/>
        <dbReference type="ChEBI" id="CHEBI:15377"/>
        <dbReference type="ChEBI" id="CHEBI:15378"/>
        <dbReference type="ChEBI" id="CHEBI:17478"/>
        <dbReference type="ChEBI" id="CHEBI:29067"/>
        <dbReference type="ChEBI" id="CHEBI:57540"/>
        <dbReference type="ChEBI" id="CHEBI:57945"/>
        <dbReference type="EC" id="1.2.1.3"/>
    </reaction>
</comment>
<evidence type="ECO:0000313" key="6">
    <source>
        <dbReference type="EMBL" id="GII92120.1"/>
    </source>
</evidence>
<accession>A0A919RG35</accession>
<dbReference type="PANTHER" id="PTHR42804">
    <property type="entry name" value="ALDEHYDE DEHYDROGENASE"/>
    <property type="match status" value="1"/>
</dbReference>
<protein>
    <recommendedName>
        <fullName evidence="3">aldehyde dehydrogenase (NAD(+))</fullName>
        <ecNumber evidence="3">1.2.1.3</ecNumber>
    </recommendedName>
</protein>
<dbReference type="EMBL" id="BOOW01000013">
    <property type="protein sequence ID" value="GII92120.1"/>
    <property type="molecule type" value="Genomic_DNA"/>
</dbReference>
<sequence>MRSPAPRNLIDGGFEEPHGDEVVERVSPHDPDLAFECGSSSEEQLSRAIETAGSRGRQWAAAGPAVRSDALAALASALRGGAAGLAGALVEELGKTRREALGEIMNAARILDFYAGGVWRDTGRSFSSVKERTTIVTTREPLGVVAALAPWNFPVNLSVLKIAPALAAGNSVVLKPAPQAARSSTELAHIMSTVLPEGVLNVVQGGAGTGAALAADPRVGGVSFTGSTAVGRHVAASAAARGVPFVCEMGGKNTVVVAEDADLPAAVGAVLAGAFGMAGQKCTATSRVSVHADRYEEFLDLLLARVAEWVVGDPREESTVVGPLIDEPSRDRVLGLVEDAVAEGARMLTPAASPVPGHLRGSYLSPVVLDGVHASSTICLQEVFGPVLAVHRGKDMEEALEFANAGDYGLVGSIFTRDLGRAAEFGARLECGTVLVNQPTAGLEFHVPFAGWKGSGQGGSEQSDASLRSYSREKVSYLTW</sequence>
<keyword evidence="2" id="KW-0560">Oxidoreductase</keyword>
<comment type="caution">
    <text evidence="6">The sequence shown here is derived from an EMBL/GenBank/DDBJ whole genome shotgun (WGS) entry which is preliminary data.</text>
</comment>
<dbReference type="RefSeq" id="WP_204024640.1">
    <property type="nucleotide sequence ID" value="NZ_BOOW01000013.1"/>
</dbReference>
<dbReference type="Gene3D" id="3.40.605.10">
    <property type="entry name" value="Aldehyde Dehydrogenase, Chain A, domain 1"/>
    <property type="match status" value="1"/>
</dbReference>
<dbReference type="InterPro" id="IPR016160">
    <property type="entry name" value="Ald_DH_CS_CYS"/>
</dbReference>
<dbReference type="EC" id="1.2.1.3" evidence="3"/>
<dbReference type="PROSITE" id="PS00070">
    <property type="entry name" value="ALDEHYDE_DEHYDR_CYS"/>
    <property type="match status" value="1"/>
</dbReference>
<proteinExistence type="inferred from homology"/>
<dbReference type="InterPro" id="IPR016162">
    <property type="entry name" value="Ald_DH_N"/>
</dbReference>
<dbReference type="Pfam" id="PF00171">
    <property type="entry name" value="Aldedh"/>
    <property type="match status" value="1"/>
</dbReference>
<organism evidence="6 7">
    <name type="scientific">Sinosporangium siamense</name>
    <dbReference type="NCBI Taxonomy" id="1367973"/>
    <lineage>
        <taxon>Bacteria</taxon>
        <taxon>Bacillati</taxon>
        <taxon>Actinomycetota</taxon>
        <taxon>Actinomycetes</taxon>
        <taxon>Streptosporangiales</taxon>
        <taxon>Streptosporangiaceae</taxon>
        <taxon>Sinosporangium</taxon>
    </lineage>
</organism>
<name>A0A919RG35_9ACTN</name>
<dbReference type="Proteomes" id="UP000606172">
    <property type="component" value="Unassembled WGS sequence"/>
</dbReference>
<dbReference type="GO" id="GO:0004029">
    <property type="term" value="F:aldehyde dehydrogenase (NAD+) activity"/>
    <property type="evidence" value="ECO:0007669"/>
    <property type="project" value="UniProtKB-EC"/>
</dbReference>
<gene>
    <name evidence="6" type="ORF">Ssi02_23510</name>
</gene>
<evidence type="ECO:0000256" key="1">
    <source>
        <dbReference type="ARBA" id="ARBA00009986"/>
    </source>
</evidence>
<evidence type="ECO:0000259" key="5">
    <source>
        <dbReference type="Pfam" id="PF00171"/>
    </source>
</evidence>
<dbReference type="InterPro" id="IPR016161">
    <property type="entry name" value="Ald_DH/histidinol_DH"/>
</dbReference>
<feature type="domain" description="Aldehyde dehydrogenase" evidence="5">
    <location>
        <begin position="18"/>
        <end position="474"/>
    </location>
</feature>
<evidence type="ECO:0000256" key="3">
    <source>
        <dbReference type="ARBA" id="ARBA00024226"/>
    </source>
</evidence>
<dbReference type="SUPFAM" id="SSF53720">
    <property type="entry name" value="ALDH-like"/>
    <property type="match status" value="1"/>
</dbReference>
<comment type="similarity">
    <text evidence="1">Belongs to the aldehyde dehydrogenase family.</text>
</comment>